<dbReference type="InterPro" id="IPR022761">
    <property type="entry name" value="Fumarate_lyase_N"/>
</dbReference>
<dbReference type="EMBL" id="JAUSUB010000022">
    <property type="protein sequence ID" value="MDQ0272360.1"/>
    <property type="molecule type" value="Genomic_DNA"/>
</dbReference>
<name>A0ABU0AQQ9_9BACI</name>
<accession>A0ABU0AQQ9</accession>
<dbReference type="SUPFAM" id="SSF48557">
    <property type="entry name" value="L-aspartase-like"/>
    <property type="match status" value="1"/>
</dbReference>
<keyword evidence="1" id="KW-0658">Purine biosynthesis</keyword>
<dbReference type="Gene3D" id="1.20.200.10">
    <property type="entry name" value="Fumarase/aspartase (Central domain)"/>
    <property type="match status" value="1"/>
</dbReference>
<dbReference type="Pfam" id="PF10397">
    <property type="entry name" value="ADSL_C"/>
    <property type="match status" value="1"/>
</dbReference>
<dbReference type="InterPro" id="IPR019468">
    <property type="entry name" value="AdenyloSucc_lyase_C"/>
</dbReference>
<evidence type="ECO:0000313" key="5">
    <source>
        <dbReference type="Proteomes" id="UP001238088"/>
    </source>
</evidence>
<gene>
    <name evidence="4" type="ORF">J2S17_004252</name>
</gene>
<dbReference type="CDD" id="cd01597">
    <property type="entry name" value="pCLME"/>
    <property type="match status" value="1"/>
</dbReference>
<evidence type="ECO:0000313" key="4">
    <source>
        <dbReference type="EMBL" id="MDQ0272360.1"/>
    </source>
</evidence>
<dbReference type="InterPro" id="IPR020557">
    <property type="entry name" value="Fumarate_lyase_CS"/>
</dbReference>
<keyword evidence="4" id="KW-0413">Isomerase</keyword>
<feature type="domain" description="Adenylosuccinate lyase C-terminal" evidence="3">
    <location>
        <begin position="365"/>
        <end position="444"/>
    </location>
</feature>
<dbReference type="GO" id="GO:0047472">
    <property type="term" value="F:3-carboxy-cis,cis-muconate cycloisomerase activity"/>
    <property type="evidence" value="ECO:0007669"/>
    <property type="project" value="UniProtKB-EC"/>
</dbReference>
<sequence length="466" mass="52382">MASHPIDSELFRDQFGTEEMRQVFSDASIIQKWLNVEAALAVAQAELNIIPESAAEEICKKASVEMLDFTVIREGMKASSHPLITVIKSLEELCEEDASRYIHWGATTQDIIDTGLVLQIKEAREQLLKQTNVILDTLLSLAQQYKNTLMPGRTHGQHALPITFGYKVAIWVDEIGRHISRLEESEQRILTGQFGGAAGTLASLEDMAFPVQEKMLASLGLQSPTITWHVARDNFAEFAMNIGMIAATLEKISNEIINMQRTELAELEEGFVDGKVGSSTMPHKRNPMICEYVVGICKVARKQVALALDCMVQEHERDMALWQVEWAYIPEICILTSGALAQMQTVIEGLIVNEANMRKNVGITRGLIVSEKVMLGLAQYVGRQKAHDLVYHVSMRAFEKDKSLEEVLLSYPEILRHMSKEEVLSLIQPENYLGQCISFVDRVAKKWQKKQINHEQVSSREGDNDD</sequence>
<keyword evidence="2" id="KW-0456">Lyase</keyword>
<dbReference type="Pfam" id="PF00206">
    <property type="entry name" value="Lyase_1"/>
    <property type="match status" value="1"/>
</dbReference>
<evidence type="ECO:0000256" key="1">
    <source>
        <dbReference type="ARBA" id="ARBA00022755"/>
    </source>
</evidence>
<dbReference type="InterPro" id="IPR008948">
    <property type="entry name" value="L-Aspartase-like"/>
</dbReference>
<organism evidence="4 5">
    <name type="scientific">Cytobacillus purgationiresistens</name>
    <dbReference type="NCBI Taxonomy" id="863449"/>
    <lineage>
        <taxon>Bacteria</taxon>
        <taxon>Bacillati</taxon>
        <taxon>Bacillota</taxon>
        <taxon>Bacilli</taxon>
        <taxon>Bacillales</taxon>
        <taxon>Bacillaceae</taxon>
        <taxon>Cytobacillus</taxon>
    </lineage>
</organism>
<dbReference type="RefSeq" id="WP_307477663.1">
    <property type="nucleotide sequence ID" value="NZ_JAUSUB010000022.1"/>
</dbReference>
<dbReference type="PROSITE" id="PS00163">
    <property type="entry name" value="FUMARATE_LYASES"/>
    <property type="match status" value="1"/>
</dbReference>
<dbReference type="InterPro" id="IPR000362">
    <property type="entry name" value="Fumarate_lyase_fam"/>
</dbReference>
<dbReference type="NCBIfam" id="TIGR00928">
    <property type="entry name" value="purB"/>
    <property type="match status" value="1"/>
</dbReference>
<dbReference type="InterPro" id="IPR004769">
    <property type="entry name" value="Pur_lyase"/>
</dbReference>
<evidence type="ECO:0000259" key="3">
    <source>
        <dbReference type="SMART" id="SM00998"/>
    </source>
</evidence>
<dbReference type="PRINTS" id="PR00149">
    <property type="entry name" value="FUMRATELYASE"/>
</dbReference>
<dbReference type="PANTHER" id="PTHR43172">
    <property type="entry name" value="ADENYLOSUCCINATE LYASE"/>
    <property type="match status" value="1"/>
</dbReference>
<dbReference type="Gene3D" id="1.10.40.30">
    <property type="entry name" value="Fumarase/aspartase (C-terminal domain)"/>
    <property type="match status" value="1"/>
</dbReference>
<dbReference type="EC" id="5.5.1.2" evidence="4"/>
<keyword evidence="5" id="KW-1185">Reference proteome</keyword>
<dbReference type="Proteomes" id="UP001238088">
    <property type="component" value="Unassembled WGS sequence"/>
</dbReference>
<dbReference type="PANTHER" id="PTHR43172:SF1">
    <property type="entry name" value="ADENYLOSUCCINATE LYASE"/>
    <property type="match status" value="1"/>
</dbReference>
<dbReference type="SMART" id="SM00998">
    <property type="entry name" value="ADSL_C"/>
    <property type="match status" value="1"/>
</dbReference>
<dbReference type="PRINTS" id="PR00145">
    <property type="entry name" value="ARGSUCLYASE"/>
</dbReference>
<evidence type="ECO:0000256" key="2">
    <source>
        <dbReference type="ARBA" id="ARBA00023239"/>
    </source>
</evidence>
<proteinExistence type="predicted"/>
<comment type="caution">
    <text evidence="4">The sequence shown here is derived from an EMBL/GenBank/DDBJ whole genome shotgun (WGS) entry which is preliminary data.</text>
</comment>
<reference evidence="4 5" key="1">
    <citation type="submission" date="2023-07" db="EMBL/GenBank/DDBJ databases">
        <title>Genomic Encyclopedia of Type Strains, Phase IV (KMG-IV): sequencing the most valuable type-strain genomes for metagenomic binning, comparative biology and taxonomic classification.</title>
        <authorList>
            <person name="Goeker M."/>
        </authorList>
    </citation>
    <scope>NUCLEOTIDE SEQUENCE [LARGE SCALE GENOMIC DNA]</scope>
    <source>
        <strain evidence="4 5">DSM 23494</strain>
    </source>
</reference>
<protein>
    <submittedName>
        <fullName evidence="4">3-carboxy-cis,cis-muconate cycloisomerase</fullName>
        <ecNumber evidence="4">5.5.1.2</ecNumber>
    </submittedName>
</protein>